<evidence type="ECO:0000256" key="1">
    <source>
        <dbReference type="ARBA" id="ARBA00007357"/>
    </source>
</evidence>
<dbReference type="InterPro" id="IPR024079">
    <property type="entry name" value="MetalloPept_cat_dom_sf"/>
</dbReference>
<dbReference type="Gene3D" id="3.40.390.10">
    <property type="entry name" value="Collagenase (Catalytic Domain)"/>
    <property type="match status" value="1"/>
</dbReference>
<dbReference type="EMBL" id="GADI01002684">
    <property type="protein sequence ID" value="JAA71124.1"/>
    <property type="molecule type" value="mRNA"/>
</dbReference>
<dbReference type="GO" id="GO:0004222">
    <property type="term" value="F:metalloendopeptidase activity"/>
    <property type="evidence" value="ECO:0007669"/>
    <property type="project" value="InterPro"/>
</dbReference>
<dbReference type="Pfam" id="PF05649">
    <property type="entry name" value="Peptidase_M13_N"/>
    <property type="match status" value="1"/>
</dbReference>
<dbReference type="InterPro" id="IPR042089">
    <property type="entry name" value="Peptidase_M13_dom_2"/>
</dbReference>
<dbReference type="PROSITE" id="PS51885">
    <property type="entry name" value="NEPRILYSIN"/>
    <property type="match status" value="1"/>
</dbReference>
<dbReference type="SUPFAM" id="SSF55486">
    <property type="entry name" value="Metalloproteases ('zincins'), catalytic domain"/>
    <property type="match status" value="1"/>
</dbReference>
<dbReference type="AlphaFoldDB" id="A0A0K8RKR9"/>
<evidence type="ECO:0000256" key="2">
    <source>
        <dbReference type="SAM" id="SignalP"/>
    </source>
</evidence>
<feature type="domain" description="Peptidase M13 N-terminal" evidence="3">
    <location>
        <begin position="61"/>
        <end position="104"/>
    </location>
</feature>
<dbReference type="PANTHER" id="PTHR11733">
    <property type="entry name" value="ZINC METALLOPROTEASE FAMILY M13 NEPRILYSIN-RELATED"/>
    <property type="match status" value="1"/>
</dbReference>
<sequence length="105" mass="12035">MFVKDRSIVTLIFVVTAFASSRTAGNKGAVKQDPLDNVCRTPECKEMGIKLSRAIDTSKNPCDDFYDYVCKNWKQNNTIPPYLPSYGHIWFVREELSKRLKDILS</sequence>
<evidence type="ECO:0000313" key="4">
    <source>
        <dbReference type="EMBL" id="JAA71124.1"/>
    </source>
</evidence>
<comment type="similarity">
    <text evidence="1">Belongs to the peptidase M13 family.</text>
</comment>
<reference evidence="4" key="1">
    <citation type="submission" date="2012-12" db="EMBL/GenBank/DDBJ databases">
        <title>Identification and characterization of a phenylalanine ammonia-lyase gene family in Isatis indigotica Fort.</title>
        <authorList>
            <person name="Liu Q."/>
            <person name="Chen J."/>
            <person name="Zhou X."/>
            <person name="Di P."/>
            <person name="Xiao Y."/>
            <person name="Xuan H."/>
            <person name="Zhang L."/>
            <person name="Chen W."/>
        </authorList>
    </citation>
    <scope>NUCLEOTIDE SEQUENCE</scope>
    <source>
        <tissue evidence="4">Salivary gland</tissue>
    </source>
</reference>
<protein>
    <submittedName>
        <fullName evidence="4">Putative m13 family peptidase</fullName>
    </submittedName>
</protein>
<dbReference type="GO" id="GO:0005886">
    <property type="term" value="C:plasma membrane"/>
    <property type="evidence" value="ECO:0007669"/>
    <property type="project" value="TreeGrafter"/>
</dbReference>
<dbReference type="InterPro" id="IPR000718">
    <property type="entry name" value="Peptidase_M13"/>
</dbReference>
<name>A0A0K8RKR9_IXORI</name>
<evidence type="ECO:0000259" key="3">
    <source>
        <dbReference type="Pfam" id="PF05649"/>
    </source>
</evidence>
<dbReference type="InterPro" id="IPR008753">
    <property type="entry name" value="Peptidase_M13_N"/>
</dbReference>
<keyword evidence="2" id="KW-0732">Signal</keyword>
<feature type="chain" id="PRO_5005518707" evidence="2">
    <location>
        <begin position="26"/>
        <end position="105"/>
    </location>
</feature>
<dbReference type="GO" id="GO:0016485">
    <property type="term" value="P:protein processing"/>
    <property type="evidence" value="ECO:0007669"/>
    <property type="project" value="TreeGrafter"/>
</dbReference>
<proteinExistence type="evidence at transcript level"/>
<dbReference type="Gene3D" id="1.10.1380.10">
    <property type="entry name" value="Neutral endopeptidase , domain2"/>
    <property type="match status" value="1"/>
</dbReference>
<organism evidence="4">
    <name type="scientific">Ixodes ricinus</name>
    <name type="common">Common tick</name>
    <name type="synonym">Acarus ricinus</name>
    <dbReference type="NCBI Taxonomy" id="34613"/>
    <lineage>
        <taxon>Eukaryota</taxon>
        <taxon>Metazoa</taxon>
        <taxon>Ecdysozoa</taxon>
        <taxon>Arthropoda</taxon>
        <taxon>Chelicerata</taxon>
        <taxon>Arachnida</taxon>
        <taxon>Acari</taxon>
        <taxon>Parasitiformes</taxon>
        <taxon>Ixodida</taxon>
        <taxon>Ixodoidea</taxon>
        <taxon>Ixodidae</taxon>
        <taxon>Ixodinae</taxon>
        <taxon>Ixodes</taxon>
    </lineage>
</organism>
<dbReference type="PANTHER" id="PTHR11733:SF167">
    <property type="entry name" value="FI17812P1-RELATED"/>
    <property type="match status" value="1"/>
</dbReference>
<feature type="signal peptide" evidence="2">
    <location>
        <begin position="1"/>
        <end position="25"/>
    </location>
</feature>
<accession>A0A0K8RKR9</accession>